<keyword evidence="10" id="KW-1185">Reference proteome</keyword>
<comment type="similarity">
    <text evidence="5">Belongs to the SarZ family.</text>
</comment>
<dbReference type="InterPro" id="IPR036390">
    <property type="entry name" value="WH_DNA-bd_sf"/>
</dbReference>
<keyword evidence="4" id="KW-0804">Transcription</keyword>
<dbReference type="Pfam" id="PF22381">
    <property type="entry name" value="Staph_reg_Sar_Rot"/>
    <property type="match status" value="1"/>
</dbReference>
<evidence type="ECO:0000256" key="5">
    <source>
        <dbReference type="ARBA" id="ARBA00046337"/>
    </source>
</evidence>
<dbReference type="InterPro" id="IPR055166">
    <property type="entry name" value="Transc_reg_Sar_Rot_HTH"/>
</dbReference>
<evidence type="ECO:0000313" key="9">
    <source>
        <dbReference type="EMBL" id="KRO16732.1"/>
    </source>
</evidence>
<evidence type="ECO:0000259" key="8">
    <source>
        <dbReference type="PROSITE" id="PS50995"/>
    </source>
</evidence>
<proteinExistence type="inferred from homology"/>
<evidence type="ECO:0000256" key="3">
    <source>
        <dbReference type="ARBA" id="ARBA00023125"/>
    </source>
</evidence>
<evidence type="ECO:0000256" key="1">
    <source>
        <dbReference type="ARBA" id="ARBA00004496"/>
    </source>
</evidence>
<dbReference type="RefSeq" id="WP_054778087.1">
    <property type="nucleotide sequence ID" value="NZ_BBBX01000031.1"/>
</dbReference>
<name>A0A0R2MV31_9LACO</name>
<gene>
    <name evidence="9" type="ORF">IV56_GL000720</name>
</gene>
<evidence type="ECO:0000256" key="2">
    <source>
        <dbReference type="ARBA" id="ARBA00023015"/>
    </source>
</evidence>
<protein>
    <recommendedName>
        <fullName evidence="6">HTH-type transcriptional regulator SarZ</fullName>
    </recommendedName>
    <alternativeName>
        <fullName evidence="7">Staphylococcal accessory regulator Z</fullName>
    </alternativeName>
</protein>
<evidence type="ECO:0000256" key="7">
    <source>
        <dbReference type="ARBA" id="ARBA00047207"/>
    </source>
</evidence>
<dbReference type="PANTHER" id="PTHR42756">
    <property type="entry name" value="TRANSCRIPTIONAL REGULATOR, MARR"/>
    <property type="match status" value="1"/>
</dbReference>
<dbReference type="SUPFAM" id="SSF46785">
    <property type="entry name" value="Winged helix' DNA-binding domain"/>
    <property type="match status" value="1"/>
</dbReference>
<dbReference type="GO" id="GO:0003677">
    <property type="term" value="F:DNA binding"/>
    <property type="evidence" value="ECO:0007669"/>
    <property type="project" value="UniProtKB-KW"/>
</dbReference>
<reference evidence="9 10" key="1">
    <citation type="journal article" date="2015" name="Genome Announc.">
        <title>Expanding the biotechnology potential of lactobacilli through comparative genomics of 213 strains and associated genera.</title>
        <authorList>
            <person name="Sun Z."/>
            <person name="Harris H.M."/>
            <person name="McCann A."/>
            <person name="Guo C."/>
            <person name="Argimon S."/>
            <person name="Zhang W."/>
            <person name="Yang X."/>
            <person name="Jeffery I.B."/>
            <person name="Cooney J.C."/>
            <person name="Kagawa T.F."/>
            <person name="Liu W."/>
            <person name="Song Y."/>
            <person name="Salvetti E."/>
            <person name="Wrobel A."/>
            <person name="Rasinkangas P."/>
            <person name="Parkhill J."/>
            <person name="Rea M.C."/>
            <person name="O'Sullivan O."/>
            <person name="Ritari J."/>
            <person name="Douillard F.P."/>
            <person name="Paul Ross R."/>
            <person name="Yang R."/>
            <person name="Briner A.E."/>
            <person name="Felis G.E."/>
            <person name="de Vos W.M."/>
            <person name="Barrangou R."/>
            <person name="Klaenhammer T.R."/>
            <person name="Caufield P.W."/>
            <person name="Cui Y."/>
            <person name="Zhang H."/>
            <person name="O'Toole P.W."/>
        </authorList>
    </citation>
    <scope>NUCLEOTIDE SEQUENCE [LARGE SCALE GENOMIC DNA]</scope>
    <source>
        <strain evidence="9 10">DSM 24301</strain>
    </source>
</reference>
<comment type="caution">
    <text evidence="9">The sequence shown here is derived from an EMBL/GenBank/DDBJ whole genome shotgun (WGS) entry which is preliminary data.</text>
</comment>
<dbReference type="SMART" id="SM00347">
    <property type="entry name" value="HTH_MARR"/>
    <property type="match status" value="1"/>
</dbReference>
<keyword evidence="3" id="KW-0238">DNA-binding</keyword>
<dbReference type="Gene3D" id="1.10.10.10">
    <property type="entry name" value="Winged helix-like DNA-binding domain superfamily/Winged helix DNA-binding domain"/>
    <property type="match status" value="1"/>
</dbReference>
<keyword evidence="2" id="KW-0805">Transcription regulation</keyword>
<organism evidence="9 10">
    <name type="scientific">Lacticaseibacillus saniviri JCM 17471 = DSM 24301</name>
    <dbReference type="NCBI Taxonomy" id="1293598"/>
    <lineage>
        <taxon>Bacteria</taxon>
        <taxon>Bacillati</taxon>
        <taxon>Bacillota</taxon>
        <taxon>Bacilli</taxon>
        <taxon>Lactobacillales</taxon>
        <taxon>Lactobacillaceae</taxon>
        <taxon>Lacticaseibacillus</taxon>
    </lineage>
</organism>
<sequence>MVKPIRLDEQLCFSIYKAQKQFNHFYTKALAPYQLTYPQYITLLALYEHGTMSVKEVGRSLDLDSGTLTPLMKRLEKDDWIVRARSKEDERRVDVSLTQKALSMRDEIFAHVGSCMELLDLDPMTYSMIKDQVTTVDEHLENIPDQALVEMSAEA</sequence>
<dbReference type="STRING" id="1293598.IV56_GL000720"/>
<comment type="subcellular location">
    <subcellularLocation>
        <location evidence="1">Cytoplasm</location>
    </subcellularLocation>
</comment>
<dbReference type="AlphaFoldDB" id="A0A0R2MV31"/>
<dbReference type="OrthoDB" id="9806864at2"/>
<evidence type="ECO:0000256" key="4">
    <source>
        <dbReference type="ARBA" id="ARBA00023163"/>
    </source>
</evidence>
<feature type="domain" description="HTH marR-type" evidence="8">
    <location>
        <begin position="8"/>
        <end position="145"/>
    </location>
</feature>
<accession>A0A0R2MV31</accession>
<dbReference type="Proteomes" id="UP000050969">
    <property type="component" value="Unassembled WGS sequence"/>
</dbReference>
<dbReference type="GO" id="GO:0003700">
    <property type="term" value="F:DNA-binding transcription factor activity"/>
    <property type="evidence" value="ECO:0007669"/>
    <property type="project" value="InterPro"/>
</dbReference>
<evidence type="ECO:0000256" key="6">
    <source>
        <dbReference type="ARBA" id="ARBA00047188"/>
    </source>
</evidence>
<dbReference type="EMBL" id="JQCE01000032">
    <property type="protein sequence ID" value="KRO16732.1"/>
    <property type="molecule type" value="Genomic_DNA"/>
</dbReference>
<evidence type="ECO:0000313" key="10">
    <source>
        <dbReference type="Proteomes" id="UP000050969"/>
    </source>
</evidence>
<dbReference type="PATRIC" id="fig|1293598.4.peg.769"/>
<dbReference type="PRINTS" id="PR00598">
    <property type="entry name" value="HTHMARR"/>
</dbReference>
<dbReference type="GO" id="GO:0005737">
    <property type="term" value="C:cytoplasm"/>
    <property type="evidence" value="ECO:0007669"/>
    <property type="project" value="UniProtKB-SubCell"/>
</dbReference>
<dbReference type="PROSITE" id="PS50995">
    <property type="entry name" value="HTH_MARR_2"/>
    <property type="match status" value="1"/>
</dbReference>
<dbReference type="InterPro" id="IPR036388">
    <property type="entry name" value="WH-like_DNA-bd_sf"/>
</dbReference>
<dbReference type="PANTHER" id="PTHR42756:SF1">
    <property type="entry name" value="TRANSCRIPTIONAL REPRESSOR OF EMRAB OPERON"/>
    <property type="match status" value="1"/>
</dbReference>
<dbReference type="InterPro" id="IPR000835">
    <property type="entry name" value="HTH_MarR-typ"/>
</dbReference>